<sequence>MSRRKEKIDPNQMEFEFEFGDQVDRYIEVREQIKDAIEQGPPAIEFENEFEICAEIAVAAKRSLREWGGSRDDLVDAINAYFGRTQEGAEAIPPTCRNPLTKNMLNNYFSKPNSYPMPAYLLVAIQQVTGRMYPAEAIVGYGGAKVATGAELRQMTLGKLEENMDEMRKLKRELRRR</sequence>
<dbReference type="AlphaFoldDB" id="A0A5K7ZJ23"/>
<reference evidence="1 2" key="1">
    <citation type="submission" date="2019-11" db="EMBL/GenBank/DDBJ databases">
        <title>Comparative genomics of hydrocarbon-degrading Desulfosarcina strains.</title>
        <authorList>
            <person name="Watanabe M."/>
            <person name="Kojima H."/>
            <person name="Fukui M."/>
        </authorList>
    </citation>
    <scope>NUCLEOTIDE SEQUENCE [LARGE SCALE GENOMIC DNA]</scope>
    <source>
        <strain evidence="1 2">28bB2T</strain>
    </source>
</reference>
<dbReference type="EMBL" id="AP021876">
    <property type="protein sequence ID" value="BBO80205.1"/>
    <property type="molecule type" value="Genomic_DNA"/>
</dbReference>
<gene>
    <name evidence="1" type="ORF">DSCO28_07710</name>
</gene>
<proteinExistence type="predicted"/>
<evidence type="ECO:0000313" key="2">
    <source>
        <dbReference type="Proteomes" id="UP000425960"/>
    </source>
</evidence>
<dbReference type="Proteomes" id="UP000425960">
    <property type="component" value="Chromosome"/>
</dbReference>
<evidence type="ECO:0000313" key="1">
    <source>
        <dbReference type="EMBL" id="BBO80205.1"/>
    </source>
</evidence>
<protein>
    <submittedName>
        <fullName evidence="1">Uncharacterized protein</fullName>
    </submittedName>
</protein>
<name>A0A5K7ZJ23_9BACT</name>
<accession>A0A5K7ZJ23</accession>
<dbReference type="RefSeq" id="WP_155321222.1">
    <property type="nucleotide sequence ID" value="NZ_AP021876.1"/>
</dbReference>
<organism evidence="1 2">
    <name type="scientific">Desulfosarcina ovata subsp. sediminis</name>
    <dbReference type="NCBI Taxonomy" id="885957"/>
    <lineage>
        <taxon>Bacteria</taxon>
        <taxon>Pseudomonadati</taxon>
        <taxon>Thermodesulfobacteriota</taxon>
        <taxon>Desulfobacteria</taxon>
        <taxon>Desulfobacterales</taxon>
        <taxon>Desulfosarcinaceae</taxon>
        <taxon>Desulfosarcina</taxon>
    </lineage>
</organism>
<dbReference type="KEGG" id="dov:DSCO28_07710"/>